<dbReference type="SMART" id="SM00363">
    <property type="entry name" value="S4"/>
    <property type="match status" value="1"/>
</dbReference>
<dbReference type="InterPro" id="IPR020103">
    <property type="entry name" value="PsdUridine_synth_cat_dom_sf"/>
</dbReference>
<evidence type="ECO:0000256" key="4">
    <source>
        <dbReference type="PROSITE-ProRule" id="PRU00182"/>
    </source>
</evidence>
<dbReference type="InterPro" id="IPR050188">
    <property type="entry name" value="RluA_PseudoU_synthase"/>
</dbReference>
<dbReference type="CDD" id="cd00165">
    <property type="entry name" value="S4"/>
    <property type="match status" value="1"/>
</dbReference>
<dbReference type="EMBL" id="CADCWL010000001">
    <property type="protein sequence ID" value="CAA9541021.1"/>
    <property type="molecule type" value="Genomic_DNA"/>
</dbReference>
<dbReference type="InterPro" id="IPR002942">
    <property type="entry name" value="S4_RNA-bd"/>
</dbReference>
<dbReference type="CDD" id="cd02869">
    <property type="entry name" value="PseudoU_synth_RluA_like"/>
    <property type="match status" value="1"/>
</dbReference>
<dbReference type="PANTHER" id="PTHR21600:SF44">
    <property type="entry name" value="RIBOSOMAL LARGE SUBUNIT PSEUDOURIDINE SYNTHASE D"/>
    <property type="match status" value="1"/>
</dbReference>
<feature type="domain" description="RNA-binding S4" evidence="6">
    <location>
        <begin position="26"/>
        <end position="90"/>
    </location>
</feature>
<comment type="catalytic activity">
    <reaction evidence="5">
        <text>a uridine in RNA = a pseudouridine in RNA</text>
        <dbReference type="Rhea" id="RHEA:48348"/>
        <dbReference type="Rhea" id="RHEA-COMP:12068"/>
        <dbReference type="Rhea" id="RHEA-COMP:12069"/>
        <dbReference type="ChEBI" id="CHEBI:65314"/>
        <dbReference type="ChEBI" id="CHEBI:65315"/>
    </reaction>
</comment>
<evidence type="ECO:0000256" key="1">
    <source>
        <dbReference type="ARBA" id="ARBA00010876"/>
    </source>
</evidence>
<evidence type="ECO:0000256" key="2">
    <source>
        <dbReference type="ARBA" id="ARBA00023235"/>
    </source>
</evidence>
<evidence type="ECO:0000256" key="3">
    <source>
        <dbReference type="PIRSR" id="PIRSR606225-1"/>
    </source>
</evidence>
<evidence type="ECO:0000256" key="5">
    <source>
        <dbReference type="RuleBase" id="RU362028"/>
    </source>
</evidence>
<keyword evidence="4" id="KW-0694">RNA-binding</keyword>
<accession>A0A6J4U662</accession>
<dbReference type="InterPro" id="IPR006224">
    <property type="entry name" value="PsdUridine_synth_RluA-like_CS"/>
</dbReference>
<dbReference type="GO" id="GO:0000455">
    <property type="term" value="P:enzyme-directed rRNA pseudouridine synthesis"/>
    <property type="evidence" value="ECO:0007669"/>
    <property type="project" value="UniProtKB-ARBA"/>
</dbReference>
<keyword evidence="2 5" id="KW-0413">Isomerase</keyword>
<name>A0A6J4U662_9BACT</name>
<dbReference type="GO" id="GO:0120159">
    <property type="term" value="F:rRNA pseudouridine synthase activity"/>
    <property type="evidence" value="ECO:0007669"/>
    <property type="project" value="UniProtKB-ARBA"/>
</dbReference>
<organism evidence="7">
    <name type="scientific">uncultured Thermomicrobiales bacterium</name>
    <dbReference type="NCBI Taxonomy" id="1645740"/>
    <lineage>
        <taxon>Bacteria</taxon>
        <taxon>Pseudomonadati</taxon>
        <taxon>Thermomicrobiota</taxon>
        <taxon>Thermomicrobia</taxon>
        <taxon>Thermomicrobiales</taxon>
        <taxon>environmental samples</taxon>
    </lineage>
</organism>
<dbReference type="InterPro" id="IPR006225">
    <property type="entry name" value="PsdUridine_synth_RluC/D"/>
</dbReference>
<protein>
    <recommendedName>
        <fullName evidence="5">Pseudouridine synthase</fullName>
        <ecNumber evidence="5">5.4.99.-</ecNumber>
    </recommendedName>
</protein>
<evidence type="ECO:0000259" key="6">
    <source>
        <dbReference type="SMART" id="SM00363"/>
    </source>
</evidence>
<dbReference type="PANTHER" id="PTHR21600">
    <property type="entry name" value="MITOCHONDRIAL RNA PSEUDOURIDINE SYNTHASE"/>
    <property type="match status" value="1"/>
</dbReference>
<dbReference type="GO" id="GO:0003723">
    <property type="term" value="F:RNA binding"/>
    <property type="evidence" value="ECO:0007669"/>
    <property type="project" value="UniProtKB-KW"/>
</dbReference>
<dbReference type="SUPFAM" id="SSF55174">
    <property type="entry name" value="Alpha-L RNA-binding motif"/>
    <property type="match status" value="1"/>
</dbReference>
<dbReference type="InterPro" id="IPR036986">
    <property type="entry name" value="S4_RNA-bd_sf"/>
</dbReference>
<comment type="function">
    <text evidence="5">Responsible for synthesis of pseudouridine from uracil.</text>
</comment>
<dbReference type="SUPFAM" id="SSF55120">
    <property type="entry name" value="Pseudouridine synthase"/>
    <property type="match status" value="1"/>
</dbReference>
<reference evidence="7" key="1">
    <citation type="submission" date="2020-02" db="EMBL/GenBank/DDBJ databases">
        <authorList>
            <person name="Meier V. D."/>
        </authorList>
    </citation>
    <scope>NUCLEOTIDE SEQUENCE</scope>
    <source>
        <strain evidence="7">AVDCRST_MAG19</strain>
    </source>
</reference>
<evidence type="ECO:0000313" key="7">
    <source>
        <dbReference type="EMBL" id="CAA9541021.1"/>
    </source>
</evidence>
<sequence>MDGDEEVDPVGEGGVELRPTREQTNQRLDRFVAASLPELSRTYVQGLIEAGNVRVDGVVRRSTFKMTPGEVVTVVLPPPTVDRIEPEAIPLAIVYEDDDVIVLEKPAGLVVHPAPGHPSGTLVNALLHHAPSISVGGSNRPGIVHRLDKETSGLMVVAKTDRARNSLVAQWAERTVGKGYVALVDGLVGPDDGTVDVPIGRDPSQRQRMTALPRGRSAISHFAVRRRYARSTLLDVEIETGRTHQIRVHLAFIGHPVVGDRVYGRTAGGAAPDLRRQFLHAARLGFRLPDGRAVAFESALPDDLRVVLDGLGDGEAPSGRQIADG</sequence>
<dbReference type="Pfam" id="PF00849">
    <property type="entry name" value="PseudoU_synth_2"/>
    <property type="match status" value="1"/>
</dbReference>
<dbReference type="PROSITE" id="PS50889">
    <property type="entry name" value="S4"/>
    <property type="match status" value="1"/>
</dbReference>
<dbReference type="PROSITE" id="PS01129">
    <property type="entry name" value="PSI_RLU"/>
    <property type="match status" value="1"/>
</dbReference>
<dbReference type="EC" id="5.4.99.-" evidence="5"/>
<dbReference type="InterPro" id="IPR006145">
    <property type="entry name" value="PsdUridine_synth_RsuA/RluA"/>
</dbReference>
<dbReference type="Pfam" id="PF01479">
    <property type="entry name" value="S4"/>
    <property type="match status" value="1"/>
</dbReference>
<dbReference type="Gene3D" id="3.30.2350.10">
    <property type="entry name" value="Pseudouridine synthase"/>
    <property type="match status" value="1"/>
</dbReference>
<proteinExistence type="inferred from homology"/>
<gene>
    <name evidence="7" type="ORF">AVDCRST_MAG19-1502</name>
</gene>
<dbReference type="Gene3D" id="3.10.290.10">
    <property type="entry name" value="RNA-binding S4 domain"/>
    <property type="match status" value="1"/>
</dbReference>
<dbReference type="NCBIfam" id="TIGR00005">
    <property type="entry name" value="rluA_subfam"/>
    <property type="match status" value="1"/>
</dbReference>
<feature type="active site" evidence="3">
    <location>
        <position position="148"/>
    </location>
</feature>
<comment type="similarity">
    <text evidence="1 5">Belongs to the pseudouridine synthase RluA family.</text>
</comment>
<dbReference type="AlphaFoldDB" id="A0A6J4U662"/>